<evidence type="ECO:0000313" key="2">
    <source>
        <dbReference type="Proteomes" id="UP001218246"/>
    </source>
</evidence>
<evidence type="ECO:0000313" key="1">
    <source>
        <dbReference type="EMBL" id="MDG5755586.1"/>
    </source>
</evidence>
<dbReference type="EMBL" id="JARULN010000035">
    <property type="protein sequence ID" value="MDG5755586.1"/>
    <property type="molecule type" value="Genomic_DNA"/>
</dbReference>
<keyword evidence="2" id="KW-1185">Reference proteome</keyword>
<accession>A0ABT6HB62</accession>
<reference evidence="1 2" key="1">
    <citation type="submission" date="2023-04" db="EMBL/GenBank/DDBJ databases">
        <title>Ectobacillus antri isolated from activated sludge.</title>
        <authorList>
            <person name="Yan P."/>
            <person name="Liu X."/>
        </authorList>
    </citation>
    <scope>NUCLEOTIDE SEQUENCE [LARGE SCALE GENOMIC DNA]</scope>
    <source>
        <strain evidence="1 2">C18H</strain>
    </source>
</reference>
<proteinExistence type="predicted"/>
<comment type="caution">
    <text evidence="1">The sequence shown here is derived from an EMBL/GenBank/DDBJ whole genome shotgun (WGS) entry which is preliminary data.</text>
</comment>
<organism evidence="1 2">
    <name type="scientific">Ectobacillus antri</name>
    <dbReference type="NCBI Taxonomy" id="2486280"/>
    <lineage>
        <taxon>Bacteria</taxon>
        <taxon>Bacillati</taxon>
        <taxon>Bacillota</taxon>
        <taxon>Bacilli</taxon>
        <taxon>Bacillales</taxon>
        <taxon>Bacillaceae</taxon>
        <taxon>Ectobacillus</taxon>
    </lineage>
</organism>
<gene>
    <name evidence="1" type="ORF">P6P90_16980</name>
</gene>
<dbReference type="RefSeq" id="WP_278018721.1">
    <property type="nucleotide sequence ID" value="NZ_JARRRY010000035.1"/>
</dbReference>
<sequence>MSFNELLAQVADEITKEDVEKAQKSAVKAKGTEDTGMLVRMFAAAPANK</sequence>
<dbReference type="Proteomes" id="UP001218246">
    <property type="component" value="Unassembled WGS sequence"/>
</dbReference>
<name>A0ABT6HB62_9BACI</name>
<protein>
    <submittedName>
        <fullName evidence="1">Uncharacterized protein</fullName>
    </submittedName>
</protein>